<gene>
    <name evidence="2" type="ORF">FHS09_002702</name>
</gene>
<proteinExistence type="predicted"/>
<organism evidence="2 3">
    <name type="scientific">Microbulbifer rhizosphaerae</name>
    <dbReference type="NCBI Taxonomy" id="1562603"/>
    <lineage>
        <taxon>Bacteria</taxon>
        <taxon>Pseudomonadati</taxon>
        <taxon>Pseudomonadota</taxon>
        <taxon>Gammaproteobacteria</taxon>
        <taxon>Cellvibrionales</taxon>
        <taxon>Microbulbiferaceae</taxon>
        <taxon>Microbulbifer</taxon>
    </lineage>
</organism>
<sequence length="65" mass="6765">MVSDSRICLADDSEKGGCRAPGASSSVGLLLYVKDVDNIFARAVEAGAKPSARPRTSSTGTDRHL</sequence>
<protein>
    <submittedName>
        <fullName evidence="2">Putative glyoxalase superfamily protein PhnB</fullName>
    </submittedName>
</protein>
<dbReference type="SUPFAM" id="SSF54593">
    <property type="entry name" value="Glyoxalase/Bleomycin resistance protein/Dihydroxybiphenyl dioxygenase"/>
    <property type="match status" value="1"/>
</dbReference>
<reference evidence="2 3" key="1">
    <citation type="submission" date="2020-08" db="EMBL/GenBank/DDBJ databases">
        <title>Genomic Encyclopedia of Type Strains, Phase III (KMG-III): the genomes of soil and plant-associated and newly described type strains.</title>
        <authorList>
            <person name="Whitman W."/>
        </authorList>
    </citation>
    <scope>NUCLEOTIDE SEQUENCE [LARGE SCALE GENOMIC DNA]</scope>
    <source>
        <strain evidence="2 3">CECT 8799</strain>
    </source>
</reference>
<comment type="caution">
    <text evidence="2">The sequence shown here is derived from an EMBL/GenBank/DDBJ whole genome shotgun (WGS) entry which is preliminary data.</text>
</comment>
<dbReference type="RefSeq" id="WP_183460647.1">
    <property type="nucleotide sequence ID" value="NZ_JACHWZ010000012.1"/>
</dbReference>
<accession>A0A7W4ZAY5</accession>
<dbReference type="Proteomes" id="UP000535937">
    <property type="component" value="Unassembled WGS sequence"/>
</dbReference>
<dbReference type="Gene3D" id="3.10.180.10">
    <property type="entry name" value="2,3-Dihydroxybiphenyl 1,2-Dioxygenase, domain 1"/>
    <property type="match status" value="1"/>
</dbReference>
<evidence type="ECO:0000256" key="1">
    <source>
        <dbReference type="SAM" id="MobiDB-lite"/>
    </source>
</evidence>
<feature type="region of interest" description="Disordered" evidence="1">
    <location>
        <begin position="45"/>
        <end position="65"/>
    </location>
</feature>
<dbReference type="EMBL" id="JACHWZ010000012">
    <property type="protein sequence ID" value="MBB3061859.1"/>
    <property type="molecule type" value="Genomic_DNA"/>
</dbReference>
<dbReference type="AlphaFoldDB" id="A0A7W4ZAY5"/>
<name>A0A7W4ZAY5_9GAMM</name>
<feature type="compositionally biased region" description="Polar residues" evidence="1">
    <location>
        <begin position="54"/>
        <end position="65"/>
    </location>
</feature>
<evidence type="ECO:0000313" key="2">
    <source>
        <dbReference type="EMBL" id="MBB3061859.1"/>
    </source>
</evidence>
<dbReference type="InterPro" id="IPR029068">
    <property type="entry name" value="Glyas_Bleomycin-R_OHBP_Dase"/>
</dbReference>
<keyword evidence="3" id="KW-1185">Reference proteome</keyword>
<evidence type="ECO:0000313" key="3">
    <source>
        <dbReference type="Proteomes" id="UP000535937"/>
    </source>
</evidence>